<name>A0AA92X8W6_9GAMM</name>
<dbReference type="InterPro" id="IPR006750">
    <property type="entry name" value="YdcZ"/>
</dbReference>
<protein>
    <submittedName>
        <fullName evidence="2">DMT family transporter</fullName>
    </submittedName>
</protein>
<dbReference type="AlphaFoldDB" id="A0AA92X8W6"/>
<keyword evidence="1" id="KW-0812">Transmembrane</keyword>
<keyword evidence="1" id="KW-0472">Membrane</keyword>
<accession>A0AA92X8W6</accession>
<proteinExistence type="predicted"/>
<feature type="transmembrane region" description="Helical" evidence="1">
    <location>
        <begin position="72"/>
        <end position="93"/>
    </location>
</feature>
<dbReference type="Proteomes" id="UP000284338">
    <property type="component" value="Unassembled WGS sequence"/>
</dbReference>
<dbReference type="PANTHER" id="PTHR34821">
    <property type="entry name" value="INNER MEMBRANE PROTEIN YDCZ"/>
    <property type="match status" value="1"/>
</dbReference>
<evidence type="ECO:0000313" key="3">
    <source>
        <dbReference type="Proteomes" id="UP000284338"/>
    </source>
</evidence>
<sequence>MMIRGRFSDPLLALTAGALLALMISVNSGLASYNSPLFASWVAHGVGAIAAWLLLQLLPFRRTPLSSAAAVAAPRWAYLGGIPGALTVVVAAITVNSPLALSGSLALMLTGQVLFGMLSDSRGWFGVIKRRLRANDIIATLLILFGCALLIFVR</sequence>
<evidence type="ECO:0000313" key="2">
    <source>
        <dbReference type="EMBL" id="RJF55968.1"/>
    </source>
</evidence>
<keyword evidence="1" id="KW-1133">Transmembrane helix</keyword>
<reference evidence="2 3" key="1">
    <citation type="submission" date="2018-09" db="EMBL/GenBank/DDBJ databases">
        <title>Draft genome of a novel serratia sp. strain with antifungal activity.</title>
        <authorList>
            <person name="Dichmann S.I."/>
            <person name="Park B.P."/>
            <person name="Pathiraja D."/>
            <person name="Choi I.-G."/>
            <person name="Stougaard P."/>
            <person name="Hennessy R.C."/>
        </authorList>
    </citation>
    <scope>NUCLEOTIDE SEQUENCE [LARGE SCALE GENOMIC DNA]</scope>
    <source>
        <strain evidence="2 3">S40</strain>
    </source>
</reference>
<keyword evidence="3" id="KW-1185">Reference proteome</keyword>
<dbReference type="GO" id="GO:0005886">
    <property type="term" value="C:plasma membrane"/>
    <property type="evidence" value="ECO:0007669"/>
    <property type="project" value="TreeGrafter"/>
</dbReference>
<comment type="caution">
    <text evidence="2">The sequence shown here is derived from an EMBL/GenBank/DDBJ whole genome shotgun (WGS) entry which is preliminary data.</text>
</comment>
<gene>
    <name evidence="2" type="ORF">D4100_10170</name>
</gene>
<dbReference type="RefSeq" id="WP_119804252.1">
    <property type="nucleotide sequence ID" value="NZ_QYYG01000002.1"/>
</dbReference>
<evidence type="ECO:0000256" key="1">
    <source>
        <dbReference type="SAM" id="Phobius"/>
    </source>
</evidence>
<feature type="transmembrane region" description="Helical" evidence="1">
    <location>
        <begin position="41"/>
        <end position="60"/>
    </location>
</feature>
<dbReference type="PANTHER" id="PTHR34821:SF2">
    <property type="entry name" value="INNER MEMBRANE PROTEIN YDCZ"/>
    <property type="match status" value="1"/>
</dbReference>
<dbReference type="EMBL" id="QYYG01000002">
    <property type="protein sequence ID" value="RJF55968.1"/>
    <property type="molecule type" value="Genomic_DNA"/>
</dbReference>
<feature type="transmembrane region" description="Helical" evidence="1">
    <location>
        <begin position="137"/>
        <end position="153"/>
    </location>
</feature>
<feature type="transmembrane region" description="Helical" evidence="1">
    <location>
        <begin position="99"/>
        <end position="117"/>
    </location>
</feature>
<organism evidence="2 3">
    <name type="scientific">Serratia inhibens</name>
    <dbReference type="NCBI Taxonomy" id="2338073"/>
    <lineage>
        <taxon>Bacteria</taxon>
        <taxon>Pseudomonadati</taxon>
        <taxon>Pseudomonadota</taxon>
        <taxon>Gammaproteobacteria</taxon>
        <taxon>Enterobacterales</taxon>
        <taxon>Yersiniaceae</taxon>
        <taxon>Serratia</taxon>
    </lineage>
</organism>
<dbReference type="Pfam" id="PF04657">
    <property type="entry name" value="DMT_YdcZ"/>
    <property type="match status" value="1"/>
</dbReference>